<evidence type="ECO:0000313" key="1">
    <source>
        <dbReference type="EMBL" id="GIY14019.1"/>
    </source>
</evidence>
<protein>
    <submittedName>
        <fullName evidence="1">Uncharacterized protein</fullName>
    </submittedName>
</protein>
<name>A0AAV4R0A5_9ARAC</name>
<comment type="caution">
    <text evidence="1">The sequence shown here is derived from an EMBL/GenBank/DDBJ whole genome shotgun (WGS) entry which is preliminary data.</text>
</comment>
<gene>
    <name evidence="1" type="ORF">CDAR_433941</name>
</gene>
<accession>A0AAV4R0A5</accession>
<dbReference type="AlphaFoldDB" id="A0AAV4R0A5"/>
<reference evidence="1 2" key="1">
    <citation type="submission" date="2021-06" db="EMBL/GenBank/DDBJ databases">
        <title>Caerostris darwini draft genome.</title>
        <authorList>
            <person name="Kono N."/>
            <person name="Arakawa K."/>
        </authorList>
    </citation>
    <scope>NUCLEOTIDE SEQUENCE [LARGE SCALE GENOMIC DNA]</scope>
</reference>
<dbReference type="Proteomes" id="UP001054837">
    <property type="component" value="Unassembled WGS sequence"/>
</dbReference>
<dbReference type="EMBL" id="BPLQ01005309">
    <property type="protein sequence ID" value="GIY14019.1"/>
    <property type="molecule type" value="Genomic_DNA"/>
</dbReference>
<organism evidence="1 2">
    <name type="scientific">Caerostris darwini</name>
    <dbReference type="NCBI Taxonomy" id="1538125"/>
    <lineage>
        <taxon>Eukaryota</taxon>
        <taxon>Metazoa</taxon>
        <taxon>Ecdysozoa</taxon>
        <taxon>Arthropoda</taxon>
        <taxon>Chelicerata</taxon>
        <taxon>Arachnida</taxon>
        <taxon>Araneae</taxon>
        <taxon>Araneomorphae</taxon>
        <taxon>Entelegynae</taxon>
        <taxon>Araneoidea</taxon>
        <taxon>Araneidae</taxon>
        <taxon>Caerostris</taxon>
    </lineage>
</organism>
<evidence type="ECO:0000313" key="2">
    <source>
        <dbReference type="Proteomes" id="UP001054837"/>
    </source>
</evidence>
<keyword evidence="2" id="KW-1185">Reference proteome</keyword>
<proteinExistence type="predicted"/>
<sequence length="116" mass="13226">MCNNLARSKISVSFRYQESKSGSGGFQSPARFYKAISLPETFFNCEIAHFTTIIALAICKALCLPRDVQMFDYYHSYLTTYLNNIQLTEYLPKKKIGLHHYLQKTTSFLPQSPSAA</sequence>